<dbReference type="InterPro" id="IPR000537">
    <property type="entry name" value="UbiA_prenyltransferase"/>
</dbReference>
<dbReference type="PANTHER" id="PTHR42723:SF1">
    <property type="entry name" value="CHLOROPHYLL SYNTHASE, CHLOROPLASTIC"/>
    <property type="match status" value="1"/>
</dbReference>
<name>T0ZE44_9ZZZZ</name>
<feature type="transmembrane region" description="Helical" evidence="5">
    <location>
        <begin position="12"/>
        <end position="32"/>
    </location>
</feature>
<organism evidence="6">
    <name type="scientific">mine drainage metagenome</name>
    <dbReference type="NCBI Taxonomy" id="410659"/>
    <lineage>
        <taxon>unclassified sequences</taxon>
        <taxon>metagenomes</taxon>
        <taxon>ecological metagenomes</taxon>
    </lineage>
</organism>
<gene>
    <name evidence="6" type="ORF">B1A_14631</name>
</gene>
<feature type="transmembrane region" description="Helical" evidence="5">
    <location>
        <begin position="38"/>
        <end position="56"/>
    </location>
</feature>
<evidence type="ECO:0000256" key="2">
    <source>
        <dbReference type="ARBA" id="ARBA00022692"/>
    </source>
</evidence>
<reference evidence="6" key="2">
    <citation type="journal article" date="2014" name="ISME J.">
        <title>Microbial stratification in low pH oxic and suboxic macroscopic growths along an acid mine drainage.</title>
        <authorList>
            <person name="Mendez-Garcia C."/>
            <person name="Mesa V."/>
            <person name="Sprenger R.R."/>
            <person name="Richter M."/>
            <person name="Diez M.S."/>
            <person name="Solano J."/>
            <person name="Bargiela R."/>
            <person name="Golyshina O.V."/>
            <person name="Manteca A."/>
            <person name="Ramos J.L."/>
            <person name="Gallego J.R."/>
            <person name="Llorente I."/>
            <person name="Martins Dos Santos V.A."/>
            <person name="Jensen O.N."/>
            <person name="Pelaez A.I."/>
            <person name="Sanchez J."/>
            <person name="Ferrer M."/>
        </authorList>
    </citation>
    <scope>NUCLEOTIDE SEQUENCE</scope>
</reference>
<dbReference type="InterPro" id="IPR050475">
    <property type="entry name" value="Prenyltransferase_related"/>
</dbReference>
<comment type="caution">
    <text evidence="6">The sequence shown here is derived from an EMBL/GenBank/DDBJ whole genome shotgun (WGS) entry which is preliminary data.</text>
</comment>
<protein>
    <submittedName>
        <fullName evidence="6">UbiA prenyltransferase</fullName>
    </submittedName>
</protein>
<comment type="subcellular location">
    <subcellularLocation>
        <location evidence="1">Membrane</location>
        <topology evidence="1">Multi-pass membrane protein</topology>
    </subcellularLocation>
</comment>
<keyword evidence="6" id="KW-0808">Transferase</keyword>
<evidence type="ECO:0000256" key="5">
    <source>
        <dbReference type="SAM" id="Phobius"/>
    </source>
</evidence>
<feature type="transmembrane region" description="Helical" evidence="5">
    <location>
        <begin position="133"/>
        <end position="153"/>
    </location>
</feature>
<accession>T0ZE44</accession>
<evidence type="ECO:0000313" key="6">
    <source>
        <dbReference type="EMBL" id="EQD46406.1"/>
    </source>
</evidence>
<feature type="transmembrane region" description="Helical" evidence="5">
    <location>
        <begin position="105"/>
        <end position="126"/>
    </location>
</feature>
<dbReference type="Pfam" id="PF01040">
    <property type="entry name" value="UbiA"/>
    <property type="match status" value="1"/>
</dbReference>
<evidence type="ECO:0000256" key="1">
    <source>
        <dbReference type="ARBA" id="ARBA00004141"/>
    </source>
</evidence>
<dbReference type="GO" id="GO:0016765">
    <property type="term" value="F:transferase activity, transferring alkyl or aryl (other than methyl) groups"/>
    <property type="evidence" value="ECO:0007669"/>
    <property type="project" value="InterPro"/>
</dbReference>
<sequence>MYRWLRLARIQNVAVSTIGVIVGGWAARGLGFRLPGPAYLLLLLAAASTALVTAGGNALNDLLDREGDRTNHPDRPLVTGAIGIGAARGFVVIAFLAAIGVAIPVIFSAPLVGLLLAVALAAVLSYEFRFKAVGVLGNLEVAFLTGLVFLYGAASVGPVLPVASLAGMAFLATLSREVIKDMEDMDGGLGRSTLPRRFGFGLSAWVARGASRRGPSR</sequence>
<keyword evidence="4 5" id="KW-0472">Membrane</keyword>
<feature type="non-terminal residue" evidence="6">
    <location>
        <position position="217"/>
    </location>
</feature>
<feature type="transmembrane region" description="Helical" evidence="5">
    <location>
        <begin position="77"/>
        <end position="99"/>
    </location>
</feature>
<evidence type="ECO:0000256" key="4">
    <source>
        <dbReference type="ARBA" id="ARBA00023136"/>
    </source>
</evidence>
<keyword evidence="3 5" id="KW-1133">Transmembrane helix</keyword>
<dbReference type="PANTHER" id="PTHR42723">
    <property type="entry name" value="CHLOROPHYLL SYNTHASE"/>
    <property type="match status" value="1"/>
</dbReference>
<proteinExistence type="predicted"/>
<dbReference type="InterPro" id="IPR044878">
    <property type="entry name" value="UbiA_sf"/>
</dbReference>
<reference evidence="6" key="1">
    <citation type="submission" date="2013-08" db="EMBL/GenBank/DDBJ databases">
        <authorList>
            <person name="Mendez C."/>
            <person name="Richter M."/>
            <person name="Ferrer M."/>
            <person name="Sanchez J."/>
        </authorList>
    </citation>
    <scope>NUCLEOTIDE SEQUENCE</scope>
</reference>
<dbReference type="GO" id="GO:0016020">
    <property type="term" value="C:membrane"/>
    <property type="evidence" value="ECO:0007669"/>
    <property type="project" value="UniProtKB-SubCell"/>
</dbReference>
<evidence type="ECO:0000256" key="3">
    <source>
        <dbReference type="ARBA" id="ARBA00022989"/>
    </source>
</evidence>
<dbReference type="AlphaFoldDB" id="T0ZE44"/>
<dbReference type="EMBL" id="AUZX01010740">
    <property type="protein sequence ID" value="EQD46406.1"/>
    <property type="molecule type" value="Genomic_DNA"/>
</dbReference>
<keyword evidence="2 5" id="KW-0812">Transmembrane</keyword>
<dbReference type="Gene3D" id="1.10.357.140">
    <property type="entry name" value="UbiA prenyltransferase"/>
    <property type="match status" value="1"/>
</dbReference>